<name>A0A1T4W9N8_9BACT</name>
<dbReference type="PANTHER" id="PTHR43630:SF2">
    <property type="entry name" value="GLYCOSYLTRANSFERASE"/>
    <property type="match status" value="1"/>
</dbReference>
<dbReference type="AlphaFoldDB" id="A0A1T4W9N8"/>
<feature type="domain" description="Glycosyltransferase 2-like" evidence="3">
    <location>
        <begin position="14"/>
        <end position="100"/>
    </location>
</feature>
<organism evidence="4 5">
    <name type="scientific">Paucidesulfovibrio gracilis DSM 16080</name>
    <dbReference type="NCBI Taxonomy" id="1121449"/>
    <lineage>
        <taxon>Bacteria</taxon>
        <taxon>Pseudomonadati</taxon>
        <taxon>Thermodesulfobacteriota</taxon>
        <taxon>Desulfovibrionia</taxon>
        <taxon>Desulfovibrionales</taxon>
        <taxon>Desulfovibrionaceae</taxon>
        <taxon>Paucidesulfovibrio</taxon>
    </lineage>
</organism>
<dbReference type="SUPFAM" id="SSF53448">
    <property type="entry name" value="Nucleotide-diphospho-sugar transferases"/>
    <property type="match status" value="1"/>
</dbReference>
<dbReference type="Pfam" id="PF00535">
    <property type="entry name" value="Glycos_transf_2"/>
    <property type="match status" value="1"/>
</dbReference>
<evidence type="ECO:0000313" key="5">
    <source>
        <dbReference type="Proteomes" id="UP000190027"/>
    </source>
</evidence>
<proteinExistence type="inferred from homology"/>
<keyword evidence="5" id="KW-1185">Reference proteome</keyword>
<dbReference type="EMBL" id="FUYC01000002">
    <property type="protein sequence ID" value="SKA73907.1"/>
    <property type="molecule type" value="Genomic_DNA"/>
</dbReference>
<dbReference type="InterPro" id="IPR029044">
    <property type="entry name" value="Nucleotide-diphossugar_trans"/>
</dbReference>
<protein>
    <submittedName>
        <fullName evidence="4">Glycosyl transferase family 2</fullName>
    </submittedName>
</protein>
<evidence type="ECO:0000313" key="4">
    <source>
        <dbReference type="EMBL" id="SKA73907.1"/>
    </source>
</evidence>
<keyword evidence="4" id="KW-0808">Transferase</keyword>
<evidence type="ECO:0000259" key="3">
    <source>
        <dbReference type="Pfam" id="PF00535"/>
    </source>
</evidence>
<accession>A0A1T4W9N8</accession>
<dbReference type="PANTHER" id="PTHR43630">
    <property type="entry name" value="POLY-BETA-1,6-N-ACETYL-D-GLUCOSAMINE SYNTHASE"/>
    <property type="match status" value="1"/>
</dbReference>
<dbReference type="STRING" id="1121449.SAMN02745704_00553"/>
<reference evidence="4 5" key="1">
    <citation type="submission" date="2017-02" db="EMBL/GenBank/DDBJ databases">
        <authorList>
            <person name="Peterson S.W."/>
        </authorList>
    </citation>
    <scope>NUCLEOTIDE SEQUENCE [LARGE SCALE GENOMIC DNA]</scope>
    <source>
        <strain evidence="4 5">DSM 16080</strain>
    </source>
</reference>
<comment type="similarity">
    <text evidence="1">Belongs to the glycosyltransferase 2 family. WaaE/KdtX subfamily.</text>
</comment>
<dbReference type="InterPro" id="IPR001173">
    <property type="entry name" value="Glyco_trans_2-like"/>
</dbReference>
<evidence type="ECO:0000256" key="1">
    <source>
        <dbReference type="ARBA" id="ARBA00038494"/>
    </source>
</evidence>
<dbReference type="OrthoDB" id="5444068at2"/>
<dbReference type="GO" id="GO:0016740">
    <property type="term" value="F:transferase activity"/>
    <property type="evidence" value="ECO:0007669"/>
    <property type="project" value="UniProtKB-KW"/>
</dbReference>
<sequence length="323" mass="37502">MDKRSTSERAHGISLLIPTQNAELTVELCIRSFVHYPDEIIVVDNGSTDGTKEIVKELEKEFDHLSFYDCPELPDLHHNRQFALEKSRFNWIARLDSDYVAYTSGDNDIRDLRKLVLAAPRTEPPSTFRIKQFSLTRDCNTVGIERSEKPEGRGKYVQGGWSELGARIIQYFSGMSFARVNKRWEGVPGQETFLSRTLDRAYWMHCDFKRPVDYLLRSERTNWREHGDFDRYPTLREYLRAVLPEKYGTECLKKAALMYMKQEFDPWVRPYDPATMPPYPETVELAAKGQLQLFSGSIVSRILPNQPRSTAHQPTAIREKNDV</sequence>
<feature type="region of interest" description="Disordered" evidence="2">
    <location>
        <begin position="304"/>
        <end position="323"/>
    </location>
</feature>
<dbReference type="Proteomes" id="UP000190027">
    <property type="component" value="Unassembled WGS sequence"/>
</dbReference>
<dbReference type="RefSeq" id="WP_078716135.1">
    <property type="nucleotide sequence ID" value="NZ_FUYC01000002.1"/>
</dbReference>
<dbReference type="Gene3D" id="3.90.550.10">
    <property type="entry name" value="Spore Coat Polysaccharide Biosynthesis Protein SpsA, Chain A"/>
    <property type="match status" value="1"/>
</dbReference>
<gene>
    <name evidence="4" type="ORF">SAMN02745704_00553</name>
</gene>
<evidence type="ECO:0000256" key="2">
    <source>
        <dbReference type="SAM" id="MobiDB-lite"/>
    </source>
</evidence>